<comment type="caution">
    <text evidence="1">The sequence shown here is derived from an EMBL/GenBank/DDBJ whole genome shotgun (WGS) entry which is preliminary data.</text>
</comment>
<keyword evidence="2" id="KW-1185">Reference proteome</keyword>
<name>A0A3N1NU55_9GAMM</name>
<dbReference type="PANTHER" id="PTHR35145:SF1">
    <property type="entry name" value="CYTOPLASMIC PROTEIN"/>
    <property type="match status" value="1"/>
</dbReference>
<dbReference type="EMBL" id="RJUL01000008">
    <property type="protein sequence ID" value="ROQ23374.1"/>
    <property type="molecule type" value="Genomic_DNA"/>
</dbReference>
<reference evidence="1 2" key="1">
    <citation type="submission" date="2018-11" db="EMBL/GenBank/DDBJ databases">
        <title>Genomic Encyclopedia of Type Strains, Phase IV (KMG-IV): sequencing the most valuable type-strain genomes for metagenomic binning, comparative biology and taxonomic classification.</title>
        <authorList>
            <person name="Goeker M."/>
        </authorList>
    </citation>
    <scope>NUCLEOTIDE SEQUENCE [LARGE SCALE GENOMIC DNA]</scope>
    <source>
        <strain evidence="1 2">DSM 21945</strain>
    </source>
</reference>
<dbReference type="Proteomes" id="UP000268033">
    <property type="component" value="Unassembled WGS sequence"/>
</dbReference>
<dbReference type="InterPro" id="IPR007351">
    <property type="entry name" value="YjbR"/>
</dbReference>
<dbReference type="AlphaFoldDB" id="A0A3N1NU55"/>
<sequence length="123" mass="13574">MTPTQLRQYLLSKPEAIEDFPFGPEAAVYKIRGKMFALTGHFLGGDAVNLKCDPHQALALRDIFSAVKPAYHMNKLHWNTLLLDGTVPTGEIERMVDSSYALVVAGLKKKDREAIKAKYGIGG</sequence>
<proteinExistence type="predicted"/>
<accession>A0A3N1NU55</accession>
<evidence type="ECO:0000313" key="2">
    <source>
        <dbReference type="Proteomes" id="UP000268033"/>
    </source>
</evidence>
<dbReference type="Gene3D" id="3.90.1150.30">
    <property type="match status" value="1"/>
</dbReference>
<evidence type="ECO:0000313" key="1">
    <source>
        <dbReference type="EMBL" id="ROQ23374.1"/>
    </source>
</evidence>
<dbReference type="GO" id="GO:0003677">
    <property type="term" value="F:DNA binding"/>
    <property type="evidence" value="ECO:0007669"/>
    <property type="project" value="UniProtKB-KW"/>
</dbReference>
<dbReference type="PANTHER" id="PTHR35145">
    <property type="entry name" value="CYTOPLASMIC PROTEIN-RELATED"/>
    <property type="match status" value="1"/>
</dbReference>
<dbReference type="InterPro" id="IPR058532">
    <property type="entry name" value="YjbR/MT2646/Rv2570-like"/>
</dbReference>
<dbReference type="Pfam" id="PF04237">
    <property type="entry name" value="YjbR"/>
    <property type="match status" value="1"/>
</dbReference>
<keyword evidence="1" id="KW-0238">DNA-binding</keyword>
<dbReference type="SUPFAM" id="SSF142906">
    <property type="entry name" value="YjbR-like"/>
    <property type="match status" value="1"/>
</dbReference>
<dbReference type="RefSeq" id="WP_123422177.1">
    <property type="nucleotide sequence ID" value="NZ_RJUL01000008.1"/>
</dbReference>
<organism evidence="1 2">
    <name type="scientific">Gallaecimonas pentaromativorans</name>
    <dbReference type="NCBI Taxonomy" id="584787"/>
    <lineage>
        <taxon>Bacteria</taxon>
        <taxon>Pseudomonadati</taxon>
        <taxon>Pseudomonadota</taxon>
        <taxon>Gammaproteobacteria</taxon>
        <taxon>Enterobacterales</taxon>
        <taxon>Gallaecimonadaceae</taxon>
        <taxon>Gallaecimonas</taxon>
    </lineage>
</organism>
<dbReference type="InterPro" id="IPR038056">
    <property type="entry name" value="YjbR-like_sf"/>
</dbReference>
<gene>
    <name evidence="1" type="ORF">EDC28_108112</name>
</gene>
<protein>
    <submittedName>
        <fullName evidence="1">Putative DNA-binding protein (MmcQ/YjbR family)</fullName>
    </submittedName>
</protein>
<dbReference type="STRING" id="584787.GCA_001247655_03819"/>